<gene>
    <name evidence="1" type="ORF">METZ01_LOCUS461649</name>
</gene>
<dbReference type="InterPro" id="IPR011047">
    <property type="entry name" value="Quinoprotein_ADH-like_sf"/>
</dbReference>
<dbReference type="EMBL" id="UINC01193262">
    <property type="protein sequence ID" value="SVE08795.1"/>
    <property type="molecule type" value="Genomic_DNA"/>
</dbReference>
<dbReference type="Gene3D" id="2.130.10.10">
    <property type="entry name" value="YVTN repeat-like/Quinoprotein amine dehydrogenase"/>
    <property type="match status" value="1"/>
</dbReference>
<feature type="non-terminal residue" evidence="1">
    <location>
        <position position="250"/>
    </location>
</feature>
<feature type="non-terminal residue" evidence="1">
    <location>
        <position position="1"/>
    </location>
</feature>
<reference evidence="1" key="1">
    <citation type="submission" date="2018-05" db="EMBL/GenBank/DDBJ databases">
        <authorList>
            <person name="Lanie J.A."/>
            <person name="Ng W.-L."/>
            <person name="Kazmierczak K.M."/>
            <person name="Andrzejewski T.M."/>
            <person name="Davidsen T.M."/>
            <person name="Wayne K.J."/>
            <person name="Tettelin H."/>
            <person name="Glass J.I."/>
            <person name="Rusch D."/>
            <person name="Podicherti R."/>
            <person name="Tsui H.-C.T."/>
            <person name="Winkler M.E."/>
        </authorList>
    </citation>
    <scope>NUCLEOTIDE SEQUENCE</scope>
</reference>
<sequence>RRFSRANLLASRISVWFREPGTRLPYSPNFADLIVSERAAVGGVMPDYSVELEHLLKPIRGIALLGGKQEEKVVAQWVATAGTGEWKTMIQHEMRWAVHVRPPVDNGGGWTHANGNPGNTMCSHDSALKPPLGIVWYGPPYSKHSLGRPPLVHNGVLVCPIDEKTVEGYDAYNGRKLWHYKVPAFSGKSADNNTRMMAVGGNSLFIPDGNVEQGKRNQGVLRLDLWTGKVIGGYPAPFPEMRMGHFALSR</sequence>
<accession>A0A383ANL1</accession>
<dbReference type="SUPFAM" id="SSF50998">
    <property type="entry name" value="Quinoprotein alcohol dehydrogenase-like"/>
    <property type="match status" value="1"/>
</dbReference>
<dbReference type="AlphaFoldDB" id="A0A383ANL1"/>
<protein>
    <submittedName>
        <fullName evidence="1">Uncharacterized protein</fullName>
    </submittedName>
</protein>
<name>A0A383ANL1_9ZZZZ</name>
<proteinExistence type="predicted"/>
<organism evidence="1">
    <name type="scientific">marine metagenome</name>
    <dbReference type="NCBI Taxonomy" id="408172"/>
    <lineage>
        <taxon>unclassified sequences</taxon>
        <taxon>metagenomes</taxon>
        <taxon>ecological metagenomes</taxon>
    </lineage>
</organism>
<dbReference type="InterPro" id="IPR015943">
    <property type="entry name" value="WD40/YVTN_repeat-like_dom_sf"/>
</dbReference>
<evidence type="ECO:0000313" key="1">
    <source>
        <dbReference type="EMBL" id="SVE08795.1"/>
    </source>
</evidence>